<dbReference type="InterPro" id="IPR041233">
    <property type="entry name" value="Melibiase_C"/>
</dbReference>
<reference evidence="8 9" key="1">
    <citation type="submission" date="2024-10" db="EMBL/GenBank/DDBJ databases">
        <title>The Natural Products Discovery Center: Release of the First 8490 Sequenced Strains for Exploring Actinobacteria Biosynthetic Diversity.</title>
        <authorList>
            <person name="Kalkreuter E."/>
            <person name="Kautsar S.A."/>
            <person name="Yang D."/>
            <person name="Bader C.D."/>
            <person name="Teijaro C.N."/>
            <person name="Fluegel L."/>
            <person name="Davis C.M."/>
            <person name="Simpson J.R."/>
            <person name="Lauterbach L."/>
            <person name="Steele A.D."/>
            <person name="Gui C."/>
            <person name="Meng S."/>
            <person name="Li G."/>
            <person name="Viehrig K."/>
            <person name="Ye F."/>
            <person name="Su P."/>
            <person name="Kiefer A.F."/>
            <person name="Nichols A."/>
            <person name="Cepeda A.J."/>
            <person name="Yan W."/>
            <person name="Fan B."/>
            <person name="Jiang Y."/>
            <person name="Adhikari A."/>
            <person name="Zheng C.-J."/>
            <person name="Schuster L."/>
            <person name="Cowan T.M."/>
            <person name="Smanski M.J."/>
            <person name="Chevrette M.G."/>
            <person name="De Carvalho L.P.S."/>
            <person name="Shen B."/>
        </authorList>
    </citation>
    <scope>NUCLEOTIDE SEQUENCE [LARGE SCALE GENOMIC DNA]</scope>
    <source>
        <strain evidence="8 9">NPDC002593</strain>
    </source>
</reference>
<comment type="similarity">
    <text evidence="1 5">Belongs to the glycosyl hydrolase 27 family.</text>
</comment>
<dbReference type="GO" id="GO:0016798">
    <property type="term" value="F:hydrolase activity, acting on glycosyl bonds"/>
    <property type="evidence" value="ECO:0007669"/>
    <property type="project" value="UniProtKB-KW"/>
</dbReference>
<evidence type="ECO:0000256" key="3">
    <source>
        <dbReference type="ARBA" id="ARBA00022801"/>
    </source>
</evidence>
<dbReference type="CDD" id="cd14792">
    <property type="entry name" value="GH27"/>
    <property type="match status" value="1"/>
</dbReference>
<dbReference type="Gene3D" id="3.20.20.70">
    <property type="entry name" value="Aldolase class I"/>
    <property type="match status" value="2"/>
</dbReference>
<dbReference type="EMBL" id="JBIAQY010000016">
    <property type="protein sequence ID" value="MFF3572934.1"/>
    <property type="molecule type" value="Genomic_DNA"/>
</dbReference>
<dbReference type="Gene3D" id="2.60.40.1180">
    <property type="entry name" value="Golgi alpha-mannosidase II"/>
    <property type="match status" value="1"/>
</dbReference>
<evidence type="ECO:0000256" key="6">
    <source>
        <dbReference type="SAM" id="SignalP"/>
    </source>
</evidence>
<comment type="caution">
    <text evidence="8">The sequence shown here is derived from an EMBL/GenBank/DDBJ whole genome shotgun (WGS) entry which is preliminary data.</text>
</comment>
<evidence type="ECO:0000313" key="9">
    <source>
        <dbReference type="Proteomes" id="UP001601992"/>
    </source>
</evidence>
<keyword evidence="2 6" id="KW-0732">Signal</keyword>
<evidence type="ECO:0000256" key="5">
    <source>
        <dbReference type="RuleBase" id="RU361168"/>
    </source>
</evidence>
<proteinExistence type="inferred from homology"/>
<feature type="signal peptide" evidence="6">
    <location>
        <begin position="1"/>
        <end position="27"/>
    </location>
</feature>
<dbReference type="InterPro" id="IPR002241">
    <property type="entry name" value="Glyco_hydro_27"/>
</dbReference>
<evidence type="ECO:0000313" key="8">
    <source>
        <dbReference type="EMBL" id="MFF3572934.1"/>
    </source>
</evidence>
<protein>
    <recommendedName>
        <fullName evidence="5">Alpha-galactosidase</fullName>
        <ecNumber evidence="5">3.2.1.22</ecNumber>
    </recommendedName>
    <alternativeName>
        <fullName evidence="5">Melibiase</fullName>
    </alternativeName>
</protein>
<sequence length="467" mass="50137">MRIRHWIVAVCAATAVLGVAPVQTATAEPTSSGPPMGWNSWNSGIPLTEGDIRATIDALVSSGMRDAGYRYVNLDAGWAAAARDAAGDLVADPQRLPSGIAALARYAHDRGMLLGLYSSPYNETCGQSLQNASAGHENRDARTFAAWGVDFLKYDWCRNDDDLTAQVRVFTAMRDALRATGRHILYSINPNSSAGLHAAQDYDWSRIADLTRNAHDLYPFWHNGTPVVAMNDFSSEQFLGITDQLAAATPVAARSRPGYWNDPDMLVVGTQLAEFLGMHPGTVPSAVLKALPLTLQQRISARAAVKQATSLLTLTPEQIAALRDPQYSLTTEEQRTHFSLWAMLAAPLIAGNDLRAMTEQTRLILTNREVIAVDQDPASVQGTFLPTDDHVMVKPLSDGSVAVALYNPDGSPADISTTATAAGLPGAQCYTVRNLWAHTSTTTTGAISHVGVAPHGLVLLRLTPRCG</sequence>
<dbReference type="PRINTS" id="PR00740">
    <property type="entry name" value="GLHYDRLASE27"/>
</dbReference>
<feature type="domain" description="Alpha galactosidase C-terminal" evidence="7">
    <location>
        <begin position="390"/>
        <end position="462"/>
    </location>
</feature>
<keyword evidence="3 5" id="KW-0378">Hydrolase</keyword>
<comment type="catalytic activity">
    <reaction evidence="5">
        <text>Hydrolysis of terminal, non-reducing alpha-D-galactose residues in alpha-D-galactosides, including galactose oligosaccharides, galactomannans and galactolipids.</text>
        <dbReference type="EC" id="3.2.1.22"/>
    </reaction>
</comment>
<dbReference type="InterPro" id="IPR013785">
    <property type="entry name" value="Aldolase_TIM"/>
</dbReference>
<dbReference type="Pfam" id="PF17801">
    <property type="entry name" value="Melibiase_C"/>
    <property type="match status" value="1"/>
</dbReference>
<dbReference type="SUPFAM" id="SSF51011">
    <property type="entry name" value="Glycosyl hydrolase domain"/>
    <property type="match status" value="1"/>
</dbReference>
<dbReference type="RefSeq" id="WP_051193030.1">
    <property type="nucleotide sequence ID" value="NZ_JBIAQY010000016.1"/>
</dbReference>
<accession>A0ABW6S9K4</accession>
<evidence type="ECO:0000259" key="7">
    <source>
        <dbReference type="Pfam" id="PF17801"/>
    </source>
</evidence>
<dbReference type="InterPro" id="IPR017853">
    <property type="entry name" value="GH"/>
</dbReference>
<dbReference type="Pfam" id="PF16499">
    <property type="entry name" value="Melibiase_2"/>
    <property type="match status" value="2"/>
</dbReference>
<evidence type="ECO:0000256" key="4">
    <source>
        <dbReference type="ARBA" id="ARBA00023295"/>
    </source>
</evidence>
<dbReference type="EC" id="3.2.1.22" evidence="5"/>
<dbReference type="InterPro" id="IPR013780">
    <property type="entry name" value="Glyco_hydro_b"/>
</dbReference>
<organism evidence="8 9">
    <name type="scientific">Nocardia jiangxiensis</name>
    <dbReference type="NCBI Taxonomy" id="282685"/>
    <lineage>
        <taxon>Bacteria</taxon>
        <taxon>Bacillati</taxon>
        <taxon>Actinomycetota</taxon>
        <taxon>Actinomycetes</taxon>
        <taxon>Mycobacteriales</taxon>
        <taxon>Nocardiaceae</taxon>
        <taxon>Nocardia</taxon>
    </lineage>
</organism>
<evidence type="ECO:0000256" key="2">
    <source>
        <dbReference type="ARBA" id="ARBA00022729"/>
    </source>
</evidence>
<name>A0ABW6S9K4_9NOCA</name>
<dbReference type="PANTHER" id="PTHR11452:SF75">
    <property type="entry name" value="ALPHA-GALACTOSIDASE MEL1"/>
    <property type="match status" value="1"/>
</dbReference>
<dbReference type="PANTHER" id="PTHR11452">
    <property type="entry name" value="ALPHA-GALACTOSIDASE/ALPHA-N-ACETYLGALACTOSAMINIDASE"/>
    <property type="match status" value="1"/>
</dbReference>
<dbReference type="Proteomes" id="UP001601992">
    <property type="component" value="Unassembled WGS sequence"/>
</dbReference>
<keyword evidence="4 5" id="KW-0326">Glycosidase</keyword>
<feature type="chain" id="PRO_5046834392" description="Alpha-galactosidase" evidence="6">
    <location>
        <begin position="28"/>
        <end position="467"/>
    </location>
</feature>
<keyword evidence="9" id="KW-1185">Reference proteome</keyword>
<dbReference type="SUPFAM" id="SSF51445">
    <property type="entry name" value="(Trans)glycosidases"/>
    <property type="match status" value="1"/>
</dbReference>
<gene>
    <name evidence="8" type="ORF">ACFYXQ_34730</name>
</gene>
<keyword evidence="5" id="KW-1015">Disulfide bond</keyword>
<evidence type="ECO:0000256" key="1">
    <source>
        <dbReference type="ARBA" id="ARBA00009743"/>
    </source>
</evidence>